<dbReference type="EMBL" id="MH281627">
    <property type="protein sequence ID" value="AYR05871.1"/>
    <property type="molecule type" value="Genomic_DNA"/>
</dbReference>
<evidence type="ECO:0000256" key="7">
    <source>
        <dbReference type="ARBA" id="ARBA00044105"/>
    </source>
</evidence>
<comment type="function">
    <text evidence="6">One of the essential components for the initiation of protein synthesis. Protects formylmethionyl-tRNA from spontaneous hydrolysis and promotes its binding to the 30S ribosomal subunits. Also involved in the hydrolysis of GTP during the formation of the 70S ribosomal complex.</text>
</comment>
<dbReference type="FunFam" id="3.40.50.10050:FF:000001">
    <property type="entry name" value="Translation initiation factor IF-2"/>
    <property type="match status" value="1"/>
</dbReference>
<dbReference type="Gene3D" id="3.40.50.300">
    <property type="entry name" value="P-loop containing nucleotide triphosphate hydrolases"/>
    <property type="match status" value="1"/>
</dbReference>
<geneLocation type="plastid" evidence="9"/>
<dbReference type="GO" id="GO:0003924">
    <property type="term" value="F:GTPase activity"/>
    <property type="evidence" value="ECO:0007669"/>
    <property type="project" value="InterPro"/>
</dbReference>
<dbReference type="Pfam" id="PF11987">
    <property type="entry name" value="IF-2"/>
    <property type="match status" value="1"/>
</dbReference>
<dbReference type="GO" id="GO:0005737">
    <property type="term" value="C:cytoplasm"/>
    <property type="evidence" value="ECO:0007669"/>
    <property type="project" value="TreeGrafter"/>
</dbReference>
<gene>
    <name evidence="9" type="primary">infB</name>
</gene>
<dbReference type="NCBIfam" id="TIGR00487">
    <property type="entry name" value="IF-2"/>
    <property type="match status" value="1"/>
</dbReference>
<dbReference type="Pfam" id="PF00009">
    <property type="entry name" value="GTP_EFTU"/>
    <property type="match status" value="1"/>
</dbReference>
<evidence type="ECO:0000256" key="4">
    <source>
        <dbReference type="ARBA" id="ARBA00022917"/>
    </source>
</evidence>
<dbReference type="InterPro" id="IPR044145">
    <property type="entry name" value="IF2_II"/>
</dbReference>
<dbReference type="PROSITE" id="PS51722">
    <property type="entry name" value="G_TR_2"/>
    <property type="match status" value="1"/>
</dbReference>
<dbReference type="InterPro" id="IPR006847">
    <property type="entry name" value="IF2_N"/>
</dbReference>
<protein>
    <recommendedName>
        <fullName evidence="7">Translation initiation factor IF-2, chloroplastic</fullName>
    </recommendedName>
</protein>
<keyword evidence="4" id="KW-0648">Protein biosynthesis</keyword>
<dbReference type="InterPro" id="IPR015760">
    <property type="entry name" value="TIF_IF2"/>
</dbReference>
<dbReference type="InterPro" id="IPR027417">
    <property type="entry name" value="P-loop_NTPase"/>
</dbReference>
<dbReference type="SUPFAM" id="SSF50447">
    <property type="entry name" value="Translation proteins"/>
    <property type="match status" value="2"/>
</dbReference>
<feature type="domain" description="Tr-type G" evidence="8">
    <location>
        <begin position="230"/>
        <end position="403"/>
    </location>
</feature>
<dbReference type="AlphaFoldDB" id="A0A3G3MGD0"/>
<evidence type="ECO:0000256" key="2">
    <source>
        <dbReference type="ARBA" id="ARBA00022540"/>
    </source>
</evidence>
<dbReference type="InterPro" id="IPR000178">
    <property type="entry name" value="TF_IF2_bacterial-like"/>
</dbReference>
<proteinExistence type="inferred from homology"/>
<evidence type="ECO:0000256" key="5">
    <source>
        <dbReference type="ARBA" id="ARBA00023134"/>
    </source>
</evidence>
<dbReference type="GO" id="GO:0005525">
    <property type="term" value="F:GTP binding"/>
    <property type="evidence" value="ECO:0007669"/>
    <property type="project" value="UniProtKB-KW"/>
</dbReference>
<dbReference type="InterPro" id="IPR053905">
    <property type="entry name" value="EF-G-like_DII"/>
</dbReference>
<dbReference type="PRINTS" id="PR00315">
    <property type="entry name" value="ELONGATNFCT"/>
</dbReference>
<evidence type="ECO:0000256" key="3">
    <source>
        <dbReference type="ARBA" id="ARBA00022741"/>
    </source>
</evidence>
<evidence type="ECO:0000256" key="1">
    <source>
        <dbReference type="ARBA" id="ARBA00007733"/>
    </source>
</evidence>
<dbReference type="InterPro" id="IPR036925">
    <property type="entry name" value="TIF_IF2_dom3_sf"/>
</dbReference>
<evidence type="ECO:0000256" key="6">
    <source>
        <dbReference type="ARBA" id="ARBA00025162"/>
    </source>
</evidence>
<dbReference type="Pfam" id="PF04760">
    <property type="entry name" value="IF2_N"/>
    <property type="match status" value="1"/>
</dbReference>
<dbReference type="NCBIfam" id="TIGR00231">
    <property type="entry name" value="small_GTP"/>
    <property type="match status" value="1"/>
</dbReference>
<dbReference type="PANTHER" id="PTHR43381">
    <property type="entry name" value="TRANSLATION INITIATION FACTOR IF-2-RELATED"/>
    <property type="match status" value="1"/>
</dbReference>
<keyword evidence="2 9" id="KW-0396">Initiation factor</keyword>
<dbReference type="InterPro" id="IPR023115">
    <property type="entry name" value="TIF_IF2_dom3"/>
</dbReference>
<dbReference type="CDD" id="cd01887">
    <property type="entry name" value="IF2_eIF5B"/>
    <property type="match status" value="1"/>
</dbReference>
<dbReference type="InterPro" id="IPR000795">
    <property type="entry name" value="T_Tr_GTP-bd_dom"/>
</dbReference>
<dbReference type="InterPro" id="IPR005225">
    <property type="entry name" value="Small_GTP-bd"/>
</dbReference>
<dbReference type="Pfam" id="PF22042">
    <property type="entry name" value="EF-G_D2"/>
    <property type="match status" value="1"/>
</dbReference>
<dbReference type="CDD" id="cd03692">
    <property type="entry name" value="mtIF2_IVc"/>
    <property type="match status" value="1"/>
</dbReference>
<dbReference type="InterPro" id="IPR009000">
    <property type="entry name" value="Transl_B-barrel_sf"/>
</dbReference>
<keyword evidence="5" id="KW-0342">GTP-binding</keyword>
<dbReference type="PANTHER" id="PTHR43381:SF4">
    <property type="entry name" value="EUKARYOTIC TRANSLATION INITIATION FACTOR 5B"/>
    <property type="match status" value="1"/>
</dbReference>
<dbReference type="FunFam" id="2.40.30.10:FF:000008">
    <property type="entry name" value="Translation initiation factor IF-2"/>
    <property type="match status" value="1"/>
</dbReference>
<accession>A0A3G3MGD0</accession>
<dbReference type="SUPFAM" id="SSF52156">
    <property type="entry name" value="Initiation factor IF2/eIF5b, domain 3"/>
    <property type="match status" value="1"/>
</dbReference>
<dbReference type="PROSITE" id="PS01176">
    <property type="entry name" value="IF2"/>
    <property type="match status" value="1"/>
</dbReference>
<evidence type="ECO:0000313" key="9">
    <source>
        <dbReference type="EMBL" id="AYR05871.1"/>
    </source>
</evidence>
<name>A0A3G3MGD0_9FLOR</name>
<keyword evidence="3" id="KW-0547">Nucleotide-binding</keyword>
<dbReference type="Gene3D" id="2.40.30.10">
    <property type="entry name" value="Translation factors"/>
    <property type="match status" value="2"/>
</dbReference>
<dbReference type="Gene3D" id="3.40.50.10050">
    <property type="entry name" value="Translation initiation factor IF- 2, domain 3"/>
    <property type="match status" value="1"/>
</dbReference>
<organism evidence="9">
    <name type="scientific">Lithothamnion sp</name>
    <dbReference type="NCBI Taxonomy" id="1940749"/>
    <lineage>
        <taxon>Eukaryota</taxon>
        <taxon>Rhodophyta</taxon>
        <taxon>Florideophyceae</taxon>
        <taxon>Corallinophycidae</taxon>
        <taxon>Hapalidiales</taxon>
        <taxon>Hapalidiaceae</taxon>
        <taxon>Melobesioideae</taxon>
        <taxon>Lithothamnion</taxon>
    </lineage>
</organism>
<dbReference type="SUPFAM" id="SSF52540">
    <property type="entry name" value="P-loop containing nucleoside triphosphate hydrolases"/>
    <property type="match status" value="1"/>
</dbReference>
<reference evidence="9" key="1">
    <citation type="journal article" date="2018" name="Genome Biol. Evol.">
        <title>Mitochondrial and Plastid Genomes from Coralline Red Algae Provide Insights into the Incongruent Evolutionary Histories of Organelles.</title>
        <authorList>
            <person name="Lee J."/>
            <person name="Song H.J."/>
            <person name="In Park S."/>
            <person name="Lee Y.M."/>
            <person name="Jeong S.Y."/>
            <person name="Oh Cho T."/>
            <person name="Kim J.H."/>
            <person name="Choi H.G."/>
            <person name="Choi C.G."/>
            <person name="Nelson W.A."/>
            <person name="Fredericq S."/>
            <person name="Bhattacharya D."/>
            <person name="Su Yoon H."/>
        </authorList>
    </citation>
    <scope>NUCLEOTIDE SEQUENCE</scope>
</reference>
<dbReference type="FunFam" id="3.40.50.300:FF:000019">
    <property type="entry name" value="Translation initiation factor IF-2"/>
    <property type="match status" value="1"/>
</dbReference>
<dbReference type="CDD" id="cd03702">
    <property type="entry name" value="IF2_mtIF2_II"/>
    <property type="match status" value="1"/>
</dbReference>
<comment type="similarity">
    <text evidence="1">Belongs to the TRAFAC class translation factor GTPase superfamily. Classic translation factor GTPase family. IF-2 subfamily.</text>
</comment>
<dbReference type="HAMAP" id="MF_00100_B">
    <property type="entry name" value="IF_2_B"/>
    <property type="match status" value="1"/>
</dbReference>
<sequence>MSLVTEIFSNSCLSTNKYESILYLEKPKLLYDLTEDSSNSLEIEIPNIINTSYSMKNEKKSQQNFKSLDTIENKKYKLKQKKKIRSKVHINDDFSDTTEDLELDEIRALPFLRPPKNLKTKKINKNKVIISSDIVPEVADNTNILSSSDGKQIYLDKLLTIQELAEKLNIPSTEIIKWLFLQGISVTINQLLDSSVLTLIAEHYSFVVLQEKIKYNSLKNNNIQQYKGQLRSPVITLLGHVDHGKTTLLNFIRKNKQFNKEAGNITQAIGSYEVILDNKKKIKKLIFLDTPGHEAFISMRKRGVEITDLVILVVSADDGLKPQTIESIDHIRNRNLPFVVAISKIDKIDANIDKVKKQLSALNINDKDSGGTVPIVGVSALTGENIDLLLSNLLILSEAQNLRSDPSQKARGVVLEAYLDKQRGPIAKILVQDGTLIVGDIIVAGSIYGKVKAIENSFKCKVTSIKSTTLAEVLGFPNVPDVGLSFKVVQDEKIAKYQSSNYVASKTISNSLNARIALEAFNINGSNCVAKQVNIIIKTDAQGSIDPIINAFSKIPQEKVQLNILSVASGEISLKDIQLASTSNSIILAFNIKISSAILSSAENAGIIVKYFDIIYDLVDYLKTYMLTFVEIEYTEEVLGHAEVRDVFSINKGVVAGCFVQDGKLKKDAYINVIREGRIVYNGILSSLKRIKEDVEEVLSGNECGLMCTDYNLWQINDQIETYMSQPLEKTL</sequence>
<dbReference type="GO" id="GO:0003743">
    <property type="term" value="F:translation initiation factor activity"/>
    <property type="evidence" value="ECO:0007669"/>
    <property type="project" value="UniProtKB-KW"/>
</dbReference>
<evidence type="ECO:0000259" key="8">
    <source>
        <dbReference type="PROSITE" id="PS51722"/>
    </source>
</evidence>
<keyword evidence="9" id="KW-0934">Plastid</keyword>